<dbReference type="EMBL" id="CP136512">
    <property type="protein sequence ID" value="WOD16277.1"/>
    <property type="molecule type" value="Genomic_DNA"/>
</dbReference>
<feature type="transmembrane region" description="Helical" evidence="9">
    <location>
        <begin position="168"/>
        <end position="194"/>
    </location>
</feature>
<feature type="transmembrane region" description="Helical" evidence="9">
    <location>
        <begin position="291"/>
        <end position="309"/>
    </location>
</feature>
<evidence type="ECO:0000256" key="6">
    <source>
        <dbReference type="ARBA" id="ARBA00022989"/>
    </source>
</evidence>
<keyword evidence="6 9" id="KW-1133">Transmembrane helix</keyword>
<reference evidence="10 11" key="1">
    <citation type="submission" date="2023-10" db="EMBL/GenBank/DDBJ databases">
        <title>Surface-active antibiotics is a multifunctional adaptation for post-fire microbes.</title>
        <authorList>
            <person name="Liu M.D."/>
            <person name="Du Y."/>
            <person name="Koupaei S.K."/>
            <person name="Kim N.R."/>
            <person name="Zhang W."/>
            <person name="Traxler M.F."/>
        </authorList>
    </citation>
    <scope>NUCLEOTIDE SEQUENCE [LARGE SCALE GENOMIC DNA]</scope>
    <source>
        <strain evidence="10 11">F3</strain>
    </source>
</reference>
<keyword evidence="4" id="KW-1003">Cell membrane</keyword>
<gene>
    <name evidence="10" type="primary">ydiK</name>
    <name evidence="10" type="ORF">RW095_10135</name>
</gene>
<dbReference type="Pfam" id="PF01594">
    <property type="entry name" value="AI-2E_transport"/>
    <property type="match status" value="1"/>
</dbReference>
<evidence type="ECO:0000256" key="1">
    <source>
        <dbReference type="ARBA" id="ARBA00004651"/>
    </source>
</evidence>
<comment type="similarity">
    <text evidence="2">Belongs to the autoinducer-2 exporter (AI-2E) (TC 2.A.86) family.</text>
</comment>
<dbReference type="InterPro" id="IPR002549">
    <property type="entry name" value="AI-2E-like"/>
</dbReference>
<dbReference type="NCBIfam" id="NF008216">
    <property type="entry name" value="PRK10983.1"/>
    <property type="match status" value="1"/>
</dbReference>
<evidence type="ECO:0000256" key="5">
    <source>
        <dbReference type="ARBA" id="ARBA00022692"/>
    </source>
</evidence>
<sequence length="394" mass="42087">MNRIVRPSQDSNVQRQMYRPTVDLARIVLAVCALLLLIGTSLYILHPFVPALIWGATIVVTTWPLMLKIQRSLGGRRWLAVTVMLLIEIVLICIPAFGAVSTLAEHADDIMSFIKVLPDYALPSPPAWLSGVPLLRGLAREWQTLSDAGAGGILAKVQPYAAVFAKWLLLQVSLLGMFAVQLILMVIVCGLLYADGEAAVRLVTALALRIAPENGNGIVHLTGQSIRAIALGVVVTAVVQASLGAIGIWAAGVPYAGVISVLILMMCLIQLGPLLPMLACVGWLFAHDARLVAIVLLGWTLCVSVLDNIMRPILIRRAIALPMVLILSGVIGGLLALGVAGLFIGPVILAVTFHLLLAWTEMPQKLTNPNKPDNPLAPTEKHRAAGAAPPDSHR</sequence>
<evidence type="ECO:0000256" key="4">
    <source>
        <dbReference type="ARBA" id="ARBA00022475"/>
    </source>
</evidence>
<feature type="transmembrane region" description="Helical" evidence="9">
    <location>
        <begin position="51"/>
        <end position="67"/>
    </location>
</feature>
<evidence type="ECO:0000256" key="9">
    <source>
        <dbReference type="SAM" id="Phobius"/>
    </source>
</evidence>
<dbReference type="RefSeq" id="WP_317018837.1">
    <property type="nucleotide sequence ID" value="NZ_CP136512.1"/>
</dbReference>
<dbReference type="Proteomes" id="UP001302652">
    <property type="component" value="Chromosome 2"/>
</dbReference>
<proteinExistence type="inferred from homology"/>
<protein>
    <submittedName>
        <fullName evidence="10">AI-2E family transporter YdiK</fullName>
    </submittedName>
</protein>
<dbReference type="PANTHER" id="PTHR21716:SF67">
    <property type="entry name" value="TRANSPORT PROTEIN YDIK-RELATED"/>
    <property type="match status" value="1"/>
</dbReference>
<accession>A0ABZ0EJ08</accession>
<feature type="transmembrane region" description="Helical" evidence="9">
    <location>
        <begin position="318"/>
        <end position="337"/>
    </location>
</feature>
<feature type="transmembrane region" description="Helical" evidence="9">
    <location>
        <begin position="24"/>
        <end position="45"/>
    </location>
</feature>
<evidence type="ECO:0000313" key="10">
    <source>
        <dbReference type="EMBL" id="WOD16277.1"/>
    </source>
</evidence>
<feature type="transmembrane region" description="Helical" evidence="9">
    <location>
        <begin position="258"/>
        <end position="285"/>
    </location>
</feature>
<keyword evidence="11" id="KW-1185">Reference proteome</keyword>
<keyword evidence="3" id="KW-0813">Transport</keyword>
<feature type="region of interest" description="Disordered" evidence="8">
    <location>
        <begin position="368"/>
        <end position="394"/>
    </location>
</feature>
<name>A0ABZ0EJ08_9BURK</name>
<evidence type="ECO:0000256" key="2">
    <source>
        <dbReference type="ARBA" id="ARBA00009773"/>
    </source>
</evidence>
<comment type="subcellular location">
    <subcellularLocation>
        <location evidence="1">Cell membrane</location>
        <topology evidence="1">Multi-pass membrane protein</topology>
    </subcellularLocation>
</comment>
<dbReference type="PANTHER" id="PTHR21716">
    <property type="entry name" value="TRANSMEMBRANE PROTEIN"/>
    <property type="match status" value="1"/>
</dbReference>
<evidence type="ECO:0000256" key="7">
    <source>
        <dbReference type="ARBA" id="ARBA00023136"/>
    </source>
</evidence>
<keyword evidence="7 9" id="KW-0472">Membrane</keyword>
<evidence type="ECO:0000256" key="8">
    <source>
        <dbReference type="SAM" id="MobiDB-lite"/>
    </source>
</evidence>
<feature type="transmembrane region" description="Helical" evidence="9">
    <location>
        <begin position="79"/>
        <end position="100"/>
    </location>
</feature>
<feature type="transmembrane region" description="Helical" evidence="9">
    <location>
        <begin position="228"/>
        <end position="251"/>
    </location>
</feature>
<keyword evidence="5 9" id="KW-0812">Transmembrane</keyword>
<organism evidence="10 11">
    <name type="scientific">Paraburkholderia kirstenboschensis</name>
    <dbReference type="NCBI Taxonomy" id="1245436"/>
    <lineage>
        <taxon>Bacteria</taxon>
        <taxon>Pseudomonadati</taxon>
        <taxon>Pseudomonadota</taxon>
        <taxon>Betaproteobacteria</taxon>
        <taxon>Burkholderiales</taxon>
        <taxon>Burkholderiaceae</taxon>
        <taxon>Paraburkholderia</taxon>
    </lineage>
</organism>
<evidence type="ECO:0000313" key="11">
    <source>
        <dbReference type="Proteomes" id="UP001302652"/>
    </source>
</evidence>
<evidence type="ECO:0000256" key="3">
    <source>
        <dbReference type="ARBA" id="ARBA00022448"/>
    </source>
</evidence>